<reference evidence="1 2" key="1">
    <citation type="journal article" date="2021" name="Elife">
        <title>Chloroplast acquisition without the gene transfer in kleptoplastic sea slugs, Plakobranchus ocellatus.</title>
        <authorList>
            <person name="Maeda T."/>
            <person name="Takahashi S."/>
            <person name="Yoshida T."/>
            <person name="Shimamura S."/>
            <person name="Takaki Y."/>
            <person name="Nagai Y."/>
            <person name="Toyoda A."/>
            <person name="Suzuki Y."/>
            <person name="Arimoto A."/>
            <person name="Ishii H."/>
            <person name="Satoh N."/>
            <person name="Nishiyama T."/>
            <person name="Hasebe M."/>
            <person name="Maruyama T."/>
            <person name="Minagawa J."/>
            <person name="Obokata J."/>
            <person name="Shigenobu S."/>
        </authorList>
    </citation>
    <scope>NUCLEOTIDE SEQUENCE [LARGE SCALE GENOMIC DNA]</scope>
</reference>
<evidence type="ECO:0000313" key="1">
    <source>
        <dbReference type="EMBL" id="GFO11166.1"/>
    </source>
</evidence>
<dbReference type="EMBL" id="BLXT01004224">
    <property type="protein sequence ID" value="GFO11166.1"/>
    <property type="molecule type" value="Genomic_DNA"/>
</dbReference>
<accession>A0AAV4ASN0</accession>
<keyword evidence="2" id="KW-1185">Reference proteome</keyword>
<proteinExistence type="predicted"/>
<organism evidence="1 2">
    <name type="scientific">Plakobranchus ocellatus</name>
    <dbReference type="NCBI Taxonomy" id="259542"/>
    <lineage>
        <taxon>Eukaryota</taxon>
        <taxon>Metazoa</taxon>
        <taxon>Spiralia</taxon>
        <taxon>Lophotrochozoa</taxon>
        <taxon>Mollusca</taxon>
        <taxon>Gastropoda</taxon>
        <taxon>Heterobranchia</taxon>
        <taxon>Euthyneura</taxon>
        <taxon>Panpulmonata</taxon>
        <taxon>Sacoglossa</taxon>
        <taxon>Placobranchoidea</taxon>
        <taxon>Plakobranchidae</taxon>
        <taxon>Plakobranchus</taxon>
    </lineage>
</organism>
<sequence>MFLVEALQPFDEINTELQSEAPKIHILHSHLEKLLKFLQLRFVKPTAIPGKLPAEVDYQVESNLRDDSELLLGQMASDFIARK</sequence>
<dbReference type="AlphaFoldDB" id="A0AAV4ASN0"/>
<name>A0AAV4ASN0_9GAST</name>
<protein>
    <submittedName>
        <fullName evidence="1">Uncharacterized protein</fullName>
    </submittedName>
</protein>
<dbReference type="Proteomes" id="UP000735302">
    <property type="component" value="Unassembled WGS sequence"/>
</dbReference>
<gene>
    <name evidence="1" type="ORF">PoB_003767100</name>
</gene>
<comment type="caution">
    <text evidence="1">The sequence shown here is derived from an EMBL/GenBank/DDBJ whole genome shotgun (WGS) entry which is preliminary data.</text>
</comment>
<evidence type="ECO:0000313" key="2">
    <source>
        <dbReference type="Proteomes" id="UP000735302"/>
    </source>
</evidence>